<organism evidence="1 2">
    <name type="scientific">Nocardioides potassii</name>
    <dbReference type="NCBI Taxonomy" id="2911371"/>
    <lineage>
        <taxon>Bacteria</taxon>
        <taxon>Bacillati</taxon>
        <taxon>Actinomycetota</taxon>
        <taxon>Actinomycetes</taxon>
        <taxon>Propionibacteriales</taxon>
        <taxon>Nocardioidaceae</taxon>
        <taxon>Nocardioides</taxon>
    </lineage>
</organism>
<dbReference type="EMBL" id="JAKJHZ010000005">
    <property type="protein sequence ID" value="MCF6376904.1"/>
    <property type="molecule type" value="Genomic_DNA"/>
</dbReference>
<evidence type="ECO:0000313" key="2">
    <source>
        <dbReference type="Proteomes" id="UP001201161"/>
    </source>
</evidence>
<dbReference type="RefSeq" id="WP_236399761.1">
    <property type="nucleotide sequence ID" value="NZ_JAKJHZ010000005.1"/>
</dbReference>
<sequence length="70" mass="7105">MPIIEPGRVIEGAGLDAPLRNAGAPTNNVTYLGVAIVGSNLIDTTNGKAYICTATNGTSTVTWTVVGSQT</sequence>
<proteinExistence type="predicted"/>
<name>A0ABS9H8Z5_9ACTN</name>
<evidence type="ECO:0000313" key="1">
    <source>
        <dbReference type="EMBL" id="MCF6376904.1"/>
    </source>
</evidence>
<keyword evidence="2" id="KW-1185">Reference proteome</keyword>
<dbReference type="Proteomes" id="UP001201161">
    <property type="component" value="Unassembled WGS sequence"/>
</dbReference>
<reference evidence="1 2" key="1">
    <citation type="submission" date="2022-01" db="EMBL/GenBank/DDBJ databases">
        <title>Nocardioides sp. nov., an actinomycete isolated from mining soil.</title>
        <authorList>
            <person name="Liu L."/>
        </authorList>
    </citation>
    <scope>NUCLEOTIDE SEQUENCE [LARGE SCALE GENOMIC DNA]</scope>
    <source>
        <strain evidence="1 2">KLBMP 9356</strain>
    </source>
</reference>
<protein>
    <submittedName>
        <fullName evidence="1">Uncharacterized protein</fullName>
    </submittedName>
</protein>
<comment type="caution">
    <text evidence="1">The sequence shown here is derived from an EMBL/GenBank/DDBJ whole genome shotgun (WGS) entry which is preliminary data.</text>
</comment>
<accession>A0ABS9H8Z5</accession>
<gene>
    <name evidence="1" type="ORF">L2K70_04750</name>
</gene>